<name>A0A4V3RAP2_9BACE</name>
<dbReference type="Proteomes" id="UP000491181">
    <property type="component" value="Unassembled WGS sequence"/>
</dbReference>
<evidence type="ECO:0000313" key="8">
    <source>
        <dbReference type="EMBL" id="GFH87402.1"/>
    </source>
</evidence>
<comment type="subcellular location">
    <subcellularLocation>
        <location evidence="1">Cell outer membrane</location>
    </subcellularLocation>
</comment>
<reference evidence="10 12" key="2">
    <citation type="submission" date="2019-04" db="EMBL/GenBank/DDBJ databases">
        <title>Microbes associate with the intestines of laboratory mice.</title>
        <authorList>
            <person name="Navarre W."/>
            <person name="Wong E."/>
            <person name="Huang K."/>
            <person name="Tropini C."/>
            <person name="Ng K."/>
            <person name="Yu B."/>
        </authorList>
    </citation>
    <scope>NUCLEOTIDE SEQUENCE [LARGE SCALE GENOMIC DNA]</scope>
    <source>
        <strain evidence="10 12">NM70_E10</strain>
    </source>
</reference>
<accession>A0A4V3RAP2</accession>
<evidence type="ECO:0000313" key="10">
    <source>
        <dbReference type="EMBL" id="TGY01660.1"/>
    </source>
</evidence>
<dbReference type="AlphaFoldDB" id="A0A4V3RAP2"/>
<evidence type="ECO:0000256" key="2">
    <source>
        <dbReference type="ARBA" id="ARBA00006275"/>
    </source>
</evidence>
<dbReference type="Proteomes" id="UP000298073">
    <property type="component" value="Unassembled WGS sequence"/>
</dbReference>
<dbReference type="EMBL" id="BLLS01000092">
    <property type="protein sequence ID" value="GFH87402.1"/>
    <property type="molecule type" value="Genomic_DNA"/>
</dbReference>
<feature type="domain" description="RagB/SusD" evidence="6">
    <location>
        <begin position="352"/>
        <end position="490"/>
    </location>
</feature>
<dbReference type="Gene3D" id="1.25.40.390">
    <property type="match status" value="1"/>
</dbReference>
<evidence type="ECO:0000313" key="13">
    <source>
        <dbReference type="Proteomes" id="UP000491181"/>
    </source>
</evidence>
<dbReference type="EMBL" id="SPPV01000019">
    <property type="protein sequence ID" value="TFU49431.1"/>
    <property type="molecule type" value="Genomic_DNA"/>
</dbReference>
<dbReference type="Pfam" id="PF07980">
    <property type="entry name" value="SusD_RagB"/>
    <property type="match status" value="1"/>
</dbReference>
<dbReference type="EMBL" id="SRZA01000038">
    <property type="protein sequence ID" value="TGY01660.1"/>
    <property type="molecule type" value="Genomic_DNA"/>
</dbReference>
<protein>
    <submittedName>
        <fullName evidence="10">RagB/SusD family nutrient uptake outer membrane protein</fullName>
    </submittedName>
</protein>
<dbReference type="SUPFAM" id="SSF48452">
    <property type="entry name" value="TPR-like"/>
    <property type="match status" value="1"/>
</dbReference>
<evidence type="ECO:0000256" key="4">
    <source>
        <dbReference type="ARBA" id="ARBA00023136"/>
    </source>
</evidence>
<keyword evidence="12" id="KW-1185">Reference proteome</keyword>
<evidence type="ECO:0000313" key="11">
    <source>
        <dbReference type="Proteomes" id="UP000298073"/>
    </source>
</evidence>
<dbReference type="PROSITE" id="PS51257">
    <property type="entry name" value="PROKAR_LIPOPROTEIN"/>
    <property type="match status" value="1"/>
</dbReference>
<evidence type="ECO:0000256" key="1">
    <source>
        <dbReference type="ARBA" id="ARBA00004442"/>
    </source>
</evidence>
<dbReference type="InterPro" id="IPR011990">
    <property type="entry name" value="TPR-like_helical_dom_sf"/>
</dbReference>
<keyword evidence="4" id="KW-0472">Membrane</keyword>
<evidence type="ECO:0000313" key="12">
    <source>
        <dbReference type="Proteomes" id="UP000305751"/>
    </source>
</evidence>
<dbReference type="Proteomes" id="UP000305751">
    <property type="component" value="Unassembled WGS sequence"/>
</dbReference>
<dbReference type="InterPro" id="IPR033985">
    <property type="entry name" value="SusD-like_N"/>
</dbReference>
<evidence type="ECO:0000259" key="6">
    <source>
        <dbReference type="Pfam" id="PF07980"/>
    </source>
</evidence>
<dbReference type="InterPro" id="IPR012944">
    <property type="entry name" value="SusD_RagB_dom"/>
</dbReference>
<feature type="domain" description="SusD-like N-terminal" evidence="7">
    <location>
        <begin position="102"/>
        <end position="244"/>
    </location>
</feature>
<evidence type="ECO:0000259" key="7">
    <source>
        <dbReference type="Pfam" id="PF14322"/>
    </source>
</evidence>
<comment type="similarity">
    <text evidence="2">Belongs to the SusD family.</text>
</comment>
<proteinExistence type="inferred from homology"/>
<sequence length="496" mass="57284">MKKISILVGSLLCILTTSCDKFLELTPRDQKVVSTIEDYRDIMASFMYYLKTPDMPRQERIFGIDAFTVPFHSEVHGNLAVYTGEVNINTSSSQYYDKKAGDYTQTGKSMQTWLMSNEEAWRQYYNFLGPINLIISDISTAEGDNEHLRNYVKGEALVWRAYTYFKLLQYYAPYKDNNYGIPVYLTPQMEIGTTMPSRETQQTVFGQIFTDCNAAFDLLEQTPTNEWNFIWRKDFIHAMLASVYTWKAMSGAAEPSDWEEAARHAVEAMKGRSLTHSAETLKRVFDCSTAAYTVELTNDEFFVKIMDGEYTNVCDLYSTYLQDNVSDGRISAAYASFFTDSDIRKSVWFKNGMYNNKYNMMGENGKCRGCLVPFRLAEMCLIKAEALCRQGKDGEARNVLTDFYNARYTSVPEVPSGHEALLSAILDERNREFYQEGDFRWLDMKRLGVRMERTISGERHVLAPDDFRYSFPIPAREMKLNKNMVQNPGWEKIIIY</sequence>
<dbReference type="RefSeq" id="WP_135037819.1">
    <property type="nucleotide sequence ID" value="NZ_BLLS01000092.1"/>
</dbReference>
<dbReference type="Pfam" id="PF14322">
    <property type="entry name" value="SusD-like_3"/>
    <property type="match status" value="1"/>
</dbReference>
<gene>
    <name evidence="9" type="ORF">E4T97_10390</name>
    <name evidence="10" type="ORF">E5356_12325</name>
    <name evidence="8" type="ORF">IMSAGC001_02827</name>
</gene>
<dbReference type="GO" id="GO:0009279">
    <property type="term" value="C:cell outer membrane"/>
    <property type="evidence" value="ECO:0007669"/>
    <property type="project" value="UniProtKB-SubCell"/>
</dbReference>
<evidence type="ECO:0000256" key="5">
    <source>
        <dbReference type="ARBA" id="ARBA00023237"/>
    </source>
</evidence>
<comment type="caution">
    <text evidence="10">The sequence shown here is derived from an EMBL/GenBank/DDBJ whole genome shotgun (WGS) entry which is preliminary data.</text>
</comment>
<evidence type="ECO:0000256" key="3">
    <source>
        <dbReference type="ARBA" id="ARBA00022729"/>
    </source>
</evidence>
<reference evidence="9 11" key="1">
    <citation type="submission" date="2019-03" db="EMBL/GenBank/DDBJ databases">
        <title>Diversity of the mouse oral microbiome.</title>
        <authorList>
            <person name="Joseph S."/>
            <person name="Aduse-Opoku J."/>
            <person name="Curtis M."/>
            <person name="Wade W."/>
            <person name="Hashim A."/>
        </authorList>
    </citation>
    <scope>NUCLEOTIDE SEQUENCE [LARGE SCALE GENOMIC DNA]</scope>
    <source>
        <strain evidence="9 11">P2318</strain>
    </source>
</reference>
<dbReference type="OrthoDB" id="5694214at2"/>
<organism evidence="10 12">
    <name type="scientific">Bacteroides acidifaciens</name>
    <dbReference type="NCBI Taxonomy" id="85831"/>
    <lineage>
        <taxon>Bacteria</taxon>
        <taxon>Pseudomonadati</taxon>
        <taxon>Bacteroidota</taxon>
        <taxon>Bacteroidia</taxon>
        <taxon>Bacteroidales</taxon>
        <taxon>Bacteroidaceae</taxon>
        <taxon>Bacteroides</taxon>
    </lineage>
</organism>
<evidence type="ECO:0000313" key="9">
    <source>
        <dbReference type="EMBL" id="TFU49431.1"/>
    </source>
</evidence>
<keyword evidence="5" id="KW-0998">Cell outer membrane</keyword>
<reference evidence="8 13" key="3">
    <citation type="journal article" date="2020" name="Microbiome">
        <title>Single-cell genomics of uncultured bacteria reveals dietary fiber responders in the mouse gut microbiota.</title>
        <authorList>
            <person name="Chijiiwa R."/>
            <person name="Hosokawa M."/>
            <person name="Kogawa M."/>
            <person name="Nishikawa Y."/>
            <person name="Ide K."/>
            <person name="Sakanashi C."/>
            <person name="Takahashi K."/>
            <person name="Takeyama H."/>
        </authorList>
    </citation>
    <scope>NUCLEOTIDE SEQUENCE [LARGE SCALE GENOMIC DNA]</scope>
    <source>
        <strain evidence="8">IMSAGC_001</strain>
    </source>
</reference>
<keyword evidence="3" id="KW-0732">Signal</keyword>